<protein>
    <recommendedName>
        <fullName evidence="5">Integral membrane protein</fullName>
    </recommendedName>
</protein>
<keyword evidence="2" id="KW-0472">Membrane</keyword>
<keyword evidence="2" id="KW-1133">Transmembrane helix</keyword>
<evidence type="ECO:0000313" key="4">
    <source>
        <dbReference type="Proteomes" id="UP000621266"/>
    </source>
</evidence>
<keyword evidence="2" id="KW-0812">Transmembrane</keyword>
<evidence type="ECO:0000256" key="1">
    <source>
        <dbReference type="SAM" id="MobiDB-lite"/>
    </source>
</evidence>
<evidence type="ECO:0000313" key="3">
    <source>
        <dbReference type="EMBL" id="KAF4410301.1"/>
    </source>
</evidence>
<reference evidence="3 4" key="1">
    <citation type="submission" date="2019-10" db="EMBL/GenBank/DDBJ databases">
        <title>Streptomyces tenebrisbrunneis sp.nov., an endogenous actinomycete isolated from of Lycium ruthenicum.</title>
        <authorList>
            <person name="Ma L."/>
        </authorList>
    </citation>
    <scope>NUCLEOTIDE SEQUENCE [LARGE SCALE GENOMIC DNA]</scope>
    <source>
        <strain evidence="3 4">TRM 66187</strain>
    </source>
</reference>
<name>A0ABQ7FR55_9ACTN</name>
<accession>A0ABQ7FR55</accession>
<evidence type="ECO:0000256" key="2">
    <source>
        <dbReference type="SAM" id="Phobius"/>
    </source>
</evidence>
<comment type="caution">
    <text evidence="3">The sequence shown here is derived from an EMBL/GenBank/DDBJ whole genome shotgun (WGS) entry which is preliminary data.</text>
</comment>
<feature type="compositionally biased region" description="Acidic residues" evidence="1">
    <location>
        <begin position="251"/>
        <end position="264"/>
    </location>
</feature>
<dbReference type="EMBL" id="WHPN01000093">
    <property type="protein sequence ID" value="KAF4410301.1"/>
    <property type="molecule type" value="Genomic_DNA"/>
</dbReference>
<feature type="transmembrane region" description="Helical" evidence="2">
    <location>
        <begin position="278"/>
        <end position="306"/>
    </location>
</feature>
<feature type="transmembrane region" description="Helical" evidence="2">
    <location>
        <begin position="359"/>
        <end position="377"/>
    </location>
</feature>
<proteinExistence type="predicted"/>
<keyword evidence="4" id="KW-1185">Reference proteome</keyword>
<evidence type="ECO:0008006" key="5">
    <source>
        <dbReference type="Google" id="ProtNLM"/>
    </source>
</evidence>
<feature type="compositionally biased region" description="Gly residues" evidence="1">
    <location>
        <begin position="110"/>
        <end position="123"/>
    </location>
</feature>
<feature type="compositionally biased region" description="Gly residues" evidence="1">
    <location>
        <begin position="205"/>
        <end position="219"/>
    </location>
</feature>
<dbReference type="Proteomes" id="UP000621266">
    <property type="component" value="Unassembled WGS sequence"/>
</dbReference>
<organism evidence="3 4">
    <name type="scientific">Streptomyces lycii</name>
    <dbReference type="NCBI Taxonomy" id="2654337"/>
    <lineage>
        <taxon>Bacteria</taxon>
        <taxon>Bacillati</taxon>
        <taxon>Actinomycetota</taxon>
        <taxon>Actinomycetes</taxon>
        <taxon>Kitasatosporales</taxon>
        <taxon>Streptomycetaceae</taxon>
        <taxon>Streptomyces</taxon>
    </lineage>
</organism>
<feature type="transmembrane region" description="Helical" evidence="2">
    <location>
        <begin position="318"/>
        <end position="336"/>
    </location>
</feature>
<gene>
    <name evidence="3" type="ORF">GCU69_04570</name>
</gene>
<feature type="region of interest" description="Disordered" evidence="1">
    <location>
        <begin position="65"/>
        <end position="272"/>
    </location>
</feature>
<dbReference type="RefSeq" id="WP_156205179.1">
    <property type="nucleotide sequence ID" value="NZ_WHPN01000093.1"/>
</dbReference>
<sequence length="382" mass="39364">MGIESDQLVLDYLSRVGDLAQQRQLSSGERMRLVSELRTRIEQQRAHGADNPAAVKKILGRLGTPDDVVGAAGGRSQEARGTKPGRPARPEHRPVTEPGEAADSPAPGNGSNGSTGTTGGNGGERATSRGGALRKLSGFARRTGLAGDNKVPSPRGGGKKAAAEPPVVPVIPLDGPAPPHLAGEDELGPRGADTDWWRVEPGPFGPGGAGGPGGTGFFGPGESVPGFVGGIEIPDILKPPPQDPFRKDPEPEAVEAEPDGDEAEPAGTGRSRGTTSPLLLLAAALLVGGAVFGSLVALGLGWLIAYAGPRLSRVEAKWATLAVPGLVAAGAVVWLWGRHEGRWGEPIARGAMAEALTETWPVALRTAAVASALFLLWRARRR</sequence>